<organism evidence="1 2">
    <name type="scientific">Phytomonospora endophytica</name>
    <dbReference type="NCBI Taxonomy" id="714109"/>
    <lineage>
        <taxon>Bacteria</taxon>
        <taxon>Bacillati</taxon>
        <taxon>Actinomycetota</taxon>
        <taxon>Actinomycetes</taxon>
        <taxon>Micromonosporales</taxon>
        <taxon>Micromonosporaceae</taxon>
        <taxon>Phytomonospora</taxon>
    </lineage>
</organism>
<protein>
    <recommendedName>
        <fullName evidence="3">Alanine-rich protein</fullName>
    </recommendedName>
</protein>
<sequence length="377" mass="39778">MVTFSGHAYPWDVLGDPDFTARVAAHGIPAVTLAASYHSTRAATPLHPDHQIVDASFAALYRPVRESVWHGRRLRPRALQWMDAADPYGRAAEELHTAGLSVAAWIVLTHNTRLGTAFPELTVVNCFGERYPYALCPAQEEVRDYAATLAAEAIRDAPADAVSLEACGQLGVTHLSHHEKTDGAWTPEAARSLSVCCCAACAAAWSGRGLDPAEVTAALRAAVHGEAVGAPEPLDAAVEAQILGGRHASADRLRAQVLAAIREVTPDIPVTLHANPDPWATGPSPGITPAALSEVDALLVPAWPTIAATADAIADAARLGIPVDAYVTVLSPAAEDEVLPHVERLVAAGARRLSLYHLGLAPRWKQPLFAEVVAAFG</sequence>
<dbReference type="Proteomes" id="UP000548476">
    <property type="component" value="Unassembled WGS sequence"/>
</dbReference>
<dbReference type="AlphaFoldDB" id="A0A841FEA8"/>
<evidence type="ECO:0000313" key="1">
    <source>
        <dbReference type="EMBL" id="MBB6034164.1"/>
    </source>
</evidence>
<keyword evidence="2" id="KW-1185">Reference proteome</keyword>
<accession>A0A841FEA8</accession>
<evidence type="ECO:0000313" key="2">
    <source>
        <dbReference type="Proteomes" id="UP000548476"/>
    </source>
</evidence>
<dbReference type="EMBL" id="JACHGT010000004">
    <property type="protein sequence ID" value="MBB6034164.1"/>
    <property type="molecule type" value="Genomic_DNA"/>
</dbReference>
<evidence type="ECO:0008006" key="3">
    <source>
        <dbReference type="Google" id="ProtNLM"/>
    </source>
</evidence>
<proteinExistence type="predicted"/>
<gene>
    <name evidence="1" type="ORF">HNR73_002014</name>
</gene>
<dbReference type="RefSeq" id="WP_184787051.1">
    <property type="nucleotide sequence ID" value="NZ_BONT01000045.1"/>
</dbReference>
<comment type="caution">
    <text evidence="1">The sequence shown here is derived from an EMBL/GenBank/DDBJ whole genome shotgun (WGS) entry which is preliminary data.</text>
</comment>
<name>A0A841FEA8_9ACTN</name>
<reference evidence="1 2" key="1">
    <citation type="submission" date="2020-08" db="EMBL/GenBank/DDBJ databases">
        <title>Genomic Encyclopedia of Type Strains, Phase IV (KMG-IV): sequencing the most valuable type-strain genomes for metagenomic binning, comparative biology and taxonomic classification.</title>
        <authorList>
            <person name="Goeker M."/>
        </authorList>
    </citation>
    <scope>NUCLEOTIDE SEQUENCE [LARGE SCALE GENOMIC DNA]</scope>
    <source>
        <strain evidence="1 2">YIM 65646</strain>
    </source>
</reference>